<dbReference type="EMBL" id="VSWC01000197">
    <property type="protein sequence ID" value="KAA1065087.1"/>
    <property type="molecule type" value="Genomic_DNA"/>
</dbReference>
<proteinExistence type="predicted"/>
<organism evidence="2 3">
    <name type="scientific">Puccinia graminis f. sp. tritici</name>
    <dbReference type="NCBI Taxonomy" id="56615"/>
    <lineage>
        <taxon>Eukaryota</taxon>
        <taxon>Fungi</taxon>
        <taxon>Dikarya</taxon>
        <taxon>Basidiomycota</taxon>
        <taxon>Pucciniomycotina</taxon>
        <taxon>Pucciniomycetes</taxon>
        <taxon>Pucciniales</taxon>
        <taxon>Pucciniaceae</taxon>
        <taxon>Puccinia</taxon>
    </lineage>
</organism>
<dbReference type="AlphaFoldDB" id="A0A5B0LJP6"/>
<evidence type="ECO:0000256" key="1">
    <source>
        <dbReference type="SAM" id="SignalP"/>
    </source>
</evidence>
<keyword evidence="1" id="KW-0732">Signal</keyword>
<sequence>MRLKTLLWLSVSSSTLLSTVRAAFRAPSRLGSLGPYFDAIASTSSTRPASQVNCRSNRGGVALETLDIAGPTELREALVEVEGQFRELLSSHTVRHRIPTRNQDQEKLSKIKAEFERCQGVMLVERMQALSALQTSQQRADASRFKLSVEALFLIAMSNKSKQKDILHFFLEASGPVFNTLPDLSQVEQLKKFESQIVAREAGRALAASSKEMMNYYQMQLQNQINQIWREEIEQNSLKALIEPFVGSNSWPGFLENLRSGLLSTAQADWVWNDTFIVRLRILFSSGLMSIGEPQRLQDILKLLRSLSAIEGLSIEKRIATVQAFKALLQWSKN</sequence>
<evidence type="ECO:0000313" key="2">
    <source>
        <dbReference type="EMBL" id="KAA1065087.1"/>
    </source>
</evidence>
<protein>
    <submittedName>
        <fullName evidence="2">Uncharacterized protein</fullName>
    </submittedName>
</protein>
<reference evidence="2 3" key="1">
    <citation type="submission" date="2019-05" db="EMBL/GenBank/DDBJ databases">
        <title>Emergence of the Ug99 lineage of the wheat stem rust pathogen through somatic hybridization.</title>
        <authorList>
            <person name="Li F."/>
            <person name="Upadhyaya N.M."/>
            <person name="Sperschneider J."/>
            <person name="Matny O."/>
            <person name="Nguyen-Phuc H."/>
            <person name="Mago R."/>
            <person name="Raley C."/>
            <person name="Miller M.E."/>
            <person name="Silverstein K.A.T."/>
            <person name="Henningsen E."/>
            <person name="Hirsch C.D."/>
            <person name="Visser B."/>
            <person name="Pretorius Z.A."/>
            <person name="Steffenson B.J."/>
            <person name="Schwessinger B."/>
            <person name="Dodds P.N."/>
            <person name="Figueroa M."/>
        </authorList>
    </citation>
    <scope>NUCLEOTIDE SEQUENCE [LARGE SCALE GENOMIC DNA]</scope>
    <source>
        <strain evidence="2">21-0</strain>
    </source>
</reference>
<feature type="chain" id="PRO_5022869226" evidence="1">
    <location>
        <begin position="23"/>
        <end position="334"/>
    </location>
</feature>
<name>A0A5B0LJP6_PUCGR</name>
<accession>A0A5B0LJP6</accession>
<comment type="caution">
    <text evidence="2">The sequence shown here is derived from an EMBL/GenBank/DDBJ whole genome shotgun (WGS) entry which is preliminary data.</text>
</comment>
<dbReference type="Proteomes" id="UP000324748">
    <property type="component" value="Unassembled WGS sequence"/>
</dbReference>
<feature type="signal peptide" evidence="1">
    <location>
        <begin position="1"/>
        <end position="22"/>
    </location>
</feature>
<dbReference type="OrthoDB" id="2500343at2759"/>
<evidence type="ECO:0000313" key="3">
    <source>
        <dbReference type="Proteomes" id="UP000324748"/>
    </source>
</evidence>
<gene>
    <name evidence="2" type="ORF">PGT21_024344</name>
</gene>
<keyword evidence="3" id="KW-1185">Reference proteome</keyword>